<evidence type="ECO:0000313" key="2">
    <source>
        <dbReference type="EnsemblMetazoa" id="GPAI005516-PA"/>
    </source>
</evidence>
<dbReference type="AlphaFoldDB" id="A0A1A9Z6Q6"/>
<protein>
    <submittedName>
        <fullName evidence="2">Uncharacterized protein</fullName>
    </submittedName>
</protein>
<dbReference type="VEuPathDB" id="VectorBase:GPAI005516"/>
<name>A0A1A9Z6Q6_GLOPL</name>
<reference evidence="2" key="2">
    <citation type="submission" date="2020-05" db="UniProtKB">
        <authorList>
            <consortium name="EnsemblMetazoa"/>
        </authorList>
    </citation>
    <scope>IDENTIFICATION</scope>
    <source>
        <strain evidence="2">IAEA</strain>
    </source>
</reference>
<proteinExistence type="predicted"/>
<keyword evidence="3" id="KW-1185">Reference proteome</keyword>
<organism evidence="2 3">
    <name type="scientific">Glossina pallidipes</name>
    <name type="common">Tsetse fly</name>
    <dbReference type="NCBI Taxonomy" id="7398"/>
    <lineage>
        <taxon>Eukaryota</taxon>
        <taxon>Metazoa</taxon>
        <taxon>Ecdysozoa</taxon>
        <taxon>Arthropoda</taxon>
        <taxon>Hexapoda</taxon>
        <taxon>Insecta</taxon>
        <taxon>Pterygota</taxon>
        <taxon>Neoptera</taxon>
        <taxon>Endopterygota</taxon>
        <taxon>Diptera</taxon>
        <taxon>Brachycera</taxon>
        <taxon>Muscomorpha</taxon>
        <taxon>Hippoboscoidea</taxon>
        <taxon>Glossinidae</taxon>
        <taxon>Glossina</taxon>
    </lineage>
</organism>
<feature type="region of interest" description="Disordered" evidence="1">
    <location>
        <begin position="89"/>
        <end position="111"/>
    </location>
</feature>
<evidence type="ECO:0000313" key="3">
    <source>
        <dbReference type="Proteomes" id="UP000092445"/>
    </source>
</evidence>
<accession>A0A1A9Z6Q6</accession>
<feature type="compositionally biased region" description="Polar residues" evidence="1">
    <location>
        <begin position="99"/>
        <end position="111"/>
    </location>
</feature>
<dbReference type="EnsemblMetazoa" id="GPAI005516-RA">
    <property type="protein sequence ID" value="GPAI005516-PA"/>
    <property type="gene ID" value="GPAI005516"/>
</dbReference>
<reference evidence="3" key="1">
    <citation type="submission" date="2014-03" db="EMBL/GenBank/DDBJ databases">
        <authorList>
            <person name="Aksoy S."/>
            <person name="Warren W."/>
            <person name="Wilson R.K."/>
        </authorList>
    </citation>
    <scope>NUCLEOTIDE SEQUENCE [LARGE SCALE GENOMIC DNA]</scope>
    <source>
        <strain evidence="3">IAEA</strain>
    </source>
</reference>
<sequence>MLFIRVSLMSRPLDISKSNSVKKCKIKLLKRVRNLLEANEYAMLSIATDLCLTSRKAIPINGEDGKCGKRVIKAVKICSGRVFQKQKKRNQCQEEKNNLNHSTPYNSMTKN</sequence>
<dbReference type="Proteomes" id="UP000092445">
    <property type="component" value="Unassembled WGS sequence"/>
</dbReference>
<evidence type="ECO:0000256" key="1">
    <source>
        <dbReference type="SAM" id="MobiDB-lite"/>
    </source>
</evidence>